<dbReference type="RefSeq" id="WP_117852852.1">
    <property type="nucleotide sequence ID" value="NZ_JAKKWV010000009.1"/>
</dbReference>
<sequence>MTMDIVDIFRDVVSKASRNLKILCPDGNGGFQEVDNPPLNYIFGNSQYIKDTLDVYSQSERQLPLKFPLVALFCPISERRDSRHYYSKSKVSLVIACPSTKDWTNEEREVNSFKNILRPIYGRLLDVLLEDNRFDWGVDDKVRHVYSENYSYGRYGAMTATGQEVSDPIDAIDISSMEITINNPNCRRL</sequence>
<name>A0A412QT60_PHOVU</name>
<reference evidence="1 2" key="1">
    <citation type="submission" date="2018-08" db="EMBL/GenBank/DDBJ databases">
        <title>A genome reference for cultivated species of the human gut microbiota.</title>
        <authorList>
            <person name="Zou Y."/>
            <person name="Xue W."/>
            <person name="Luo G."/>
        </authorList>
    </citation>
    <scope>NUCLEOTIDE SEQUENCE [LARGE SCALE GENOMIC DNA]</scope>
    <source>
        <strain evidence="1 2">AF18-14</strain>
    </source>
</reference>
<protein>
    <submittedName>
        <fullName evidence="1">Uncharacterized protein</fullName>
    </submittedName>
</protein>
<accession>A0A412QT60</accession>
<evidence type="ECO:0000313" key="2">
    <source>
        <dbReference type="Proteomes" id="UP000283833"/>
    </source>
</evidence>
<dbReference type="Proteomes" id="UP000283833">
    <property type="component" value="Unassembled WGS sequence"/>
</dbReference>
<evidence type="ECO:0000313" key="1">
    <source>
        <dbReference type="EMBL" id="RGT94051.1"/>
    </source>
</evidence>
<dbReference type="EMBL" id="QRXI01000010">
    <property type="protein sequence ID" value="RGT94051.1"/>
    <property type="molecule type" value="Genomic_DNA"/>
</dbReference>
<comment type="caution">
    <text evidence="1">The sequence shown here is derived from an EMBL/GenBank/DDBJ whole genome shotgun (WGS) entry which is preliminary data.</text>
</comment>
<proteinExistence type="predicted"/>
<gene>
    <name evidence="1" type="ORF">DWX04_09410</name>
</gene>
<organism evidence="1 2">
    <name type="scientific">Phocaeicola vulgatus</name>
    <name type="common">Bacteroides vulgatus</name>
    <dbReference type="NCBI Taxonomy" id="821"/>
    <lineage>
        <taxon>Bacteria</taxon>
        <taxon>Pseudomonadati</taxon>
        <taxon>Bacteroidota</taxon>
        <taxon>Bacteroidia</taxon>
        <taxon>Bacteroidales</taxon>
        <taxon>Bacteroidaceae</taxon>
        <taxon>Phocaeicola</taxon>
    </lineage>
</organism>
<dbReference type="AlphaFoldDB" id="A0A412QT60"/>